<proteinExistence type="predicted"/>
<organism evidence="2 3">
    <name type="scientific">Endozoicomonas gorgoniicola</name>
    <dbReference type="NCBI Taxonomy" id="1234144"/>
    <lineage>
        <taxon>Bacteria</taxon>
        <taxon>Pseudomonadati</taxon>
        <taxon>Pseudomonadota</taxon>
        <taxon>Gammaproteobacteria</taxon>
        <taxon>Oceanospirillales</taxon>
        <taxon>Endozoicomonadaceae</taxon>
        <taxon>Endozoicomonas</taxon>
    </lineage>
</organism>
<accession>A0ABT3MPT4</accession>
<protein>
    <submittedName>
        <fullName evidence="2">ATP-dependent zinc protease</fullName>
    </submittedName>
</protein>
<keyword evidence="2" id="KW-0378">Hydrolase</keyword>
<keyword evidence="3" id="KW-1185">Reference proteome</keyword>
<dbReference type="EMBL" id="JAPFCC010000001">
    <property type="protein sequence ID" value="MCW7551371.1"/>
    <property type="molecule type" value="Genomic_DNA"/>
</dbReference>
<dbReference type="InterPro" id="IPR008503">
    <property type="entry name" value="Asp_endopeptidase"/>
</dbReference>
<evidence type="ECO:0000259" key="1">
    <source>
        <dbReference type="Pfam" id="PF05618"/>
    </source>
</evidence>
<dbReference type="GO" id="GO:0008233">
    <property type="term" value="F:peptidase activity"/>
    <property type="evidence" value="ECO:0007669"/>
    <property type="project" value="UniProtKB-KW"/>
</dbReference>
<dbReference type="Proteomes" id="UP001209854">
    <property type="component" value="Unassembled WGS sequence"/>
</dbReference>
<dbReference type="CDD" id="cd00303">
    <property type="entry name" value="retropepsin_like"/>
    <property type="match status" value="1"/>
</dbReference>
<dbReference type="Gene3D" id="2.40.70.10">
    <property type="entry name" value="Acid Proteases"/>
    <property type="match status" value="1"/>
</dbReference>
<dbReference type="PANTHER" id="PTHR38037">
    <property type="entry name" value="ZN_PROTEASE DOMAIN-CONTAINING PROTEIN"/>
    <property type="match status" value="1"/>
</dbReference>
<dbReference type="InterPro" id="IPR021109">
    <property type="entry name" value="Peptidase_aspartic_dom_sf"/>
</dbReference>
<evidence type="ECO:0000313" key="3">
    <source>
        <dbReference type="Proteomes" id="UP001209854"/>
    </source>
</evidence>
<evidence type="ECO:0000313" key="2">
    <source>
        <dbReference type="EMBL" id="MCW7551371.1"/>
    </source>
</evidence>
<dbReference type="Pfam" id="PF05618">
    <property type="entry name" value="Zn_protease"/>
    <property type="match status" value="1"/>
</dbReference>
<gene>
    <name evidence="2" type="ORF">NX722_01675</name>
</gene>
<dbReference type="PROSITE" id="PS00141">
    <property type="entry name" value="ASP_PROTEASE"/>
    <property type="match status" value="1"/>
</dbReference>
<dbReference type="PANTHER" id="PTHR38037:SF2">
    <property type="entry name" value="ATP-DEPENDENT ZINC PROTEASE DOMAIN-CONTAINING PROTEIN-RELATED"/>
    <property type="match status" value="1"/>
</dbReference>
<dbReference type="GO" id="GO:0006508">
    <property type="term" value="P:proteolysis"/>
    <property type="evidence" value="ECO:0007669"/>
    <property type="project" value="UniProtKB-KW"/>
</dbReference>
<comment type="caution">
    <text evidence="2">The sequence shown here is derived from an EMBL/GenBank/DDBJ whole genome shotgun (WGS) entry which is preliminary data.</text>
</comment>
<dbReference type="SUPFAM" id="SSF50630">
    <property type="entry name" value="Acid proteases"/>
    <property type="match status" value="1"/>
</dbReference>
<dbReference type="RefSeq" id="WP_262566430.1">
    <property type="nucleotide sequence ID" value="NZ_JAPFCC010000001.1"/>
</dbReference>
<sequence>MLFPHINHLFKSLSLCFCLWLTQFSSDLSASGTTCNSNYEIKVLGLVEFVAINSPGSPQILSKALLDTGATHSAIHARNIVTQENIAGSSTVRFEIKDDQTGQWKTVQRPLTRYARVKTHHGSAIKRMVVTLPVQVGNLAGTSEFYLMNRQAFKYPVLLGRSFLRDRAVVDVSKQNIANRPLCMSLADR</sequence>
<dbReference type="InterPro" id="IPR001969">
    <property type="entry name" value="Aspartic_peptidase_AS"/>
</dbReference>
<feature type="domain" description="Retropepsin-like aspartic endopeptidase" evidence="1">
    <location>
        <begin position="60"/>
        <end position="180"/>
    </location>
</feature>
<keyword evidence="2" id="KW-0645">Protease</keyword>
<reference evidence="2 3" key="1">
    <citation type="submission" date="2022-10" db="EMBL/GenBank/DDBJ databases">
        <title>High-quality genome sequences of two octocoral-associated bacteria, Endozoicomonas euniceicola EF212 and Endozoicomonas gorgoniicola PS125.</title>
        <authorList>
            <person name="Chiou Y.-J."/>
            <person name="Chen Y.-H."/>
        </authorList>
    </citation>
    <scope>NUCLEOTIDE SEQUENCE [LARGE SCALE GENOMIC DNA]</scope>
    <source>
        <strain evidence="2 3">PS125</strain>
    </source>
</reference>
<name>A0ABT3MPT4_9GAMM</name>